<dbReference type="PANTHER" id="PTHR11895:SF151">
    <property type="entry name" value="GLUTAMYL-TRNA(GLN) AMIDOTRANSFERASE SUBUNIT A"/>
    <property type="match status" value="1"/>
</dbReference>
<comment type="caution">
    <text evidence="2">The sequence shown here is derived from an EMBL/GenBank/DDBJ whole genome shotgun (WGS) entry which is preliminary data.</text>
</comment>
<sequence>MPGQAELRFPSATQILSLLKDNVITVEDYAHFLLHRVDQRDDIGKGMGISRPALLCLKLAFHAQQIPRQARALDRVPPAQQGPLHGLAIAIKDLISTKLNSGPQTANPHDVNRTLGGPSTGSAAVVADFQVPFSIGTQTGGSVIRPASYTGILAMKPTYNAISLEGQKICSISLDTLSLTEVRIAFMQTPMWDQAGPGTITAMNTAFTILHNHDIKIDQVAFPPEYTHSKVLAPNFNSIYETEARSSSRQEYNMDKSKLHSEIRALVETPSYTPKM</sequence>
<reference evidence="2 3" key="1">
    <citation type="submission" date="2017-12" db="EMBL/GenBank/DDBJ databases">
        <title>Comparative genomics of Botrytis spp.</title>
        <authorList>
            <person name="Valero-Jimenez C.A."/>
            <person name="Tapia P."/>
            <person name="Veloso J."/>
            <person name="Silva-Moreno E."/>
            <person name="Staats M."/>
            <person name="Valdes J.H."/>
            <person name="Van Kan J.A.L."/>
        </authorList>
    </citation>
    <scope>NUCLEOTIDE SEQUENCE [LARGE SCALE GENOMIC DNA]</scope>
    <source>
        <strain evidence="2 3">MUCL2120</strain>
    </source>
</reference>
<protein>
    <recommendedName>
        <fullName evidence="1">Amidase domain-containing protein</fullName>
    </recommendedName>
</protein>
<dbReference type="SUPFAM" id="SSF75304">
    <property type="entry name" value="Amidase signature (AS) enzymes"/>
    <property type="match status" value="1"/>
</dbReference>
<feature type="domain" description="Amidase" evidence="1">
    <location>
        <begin position="103"/>
        <end position="176"/>
    </location>
</feature>
<dbReference type="Pfam" id="PF01425">
    <property type="entry name" value="Amidase"/>
    <property type="match status" value="1"/>
</dbReference>
<accession>A0A4Z1HFL1</accession>
<gene>
    <name evidence="2" type="ORF">BOTNAR_0502g00080</name>
</gene>
<name>A0A4Z1HFL1_9HELO</name>
<proteinExistence type="predicted"/>
<dbReference type="Proteomes" id="UP000297452">
    <property type="component" value="Unassembled WGS sequence"/>
</dbReference>
<dbReference type="OrthoDB" id="6428749at2759"/>
<evidence type="ECO:0000259" key="1">
    <source>
        <dbReference type="Pfam" id="PF01425"/>
    </source>
</evidence>
<dbReference type="Gene3D" id="3.90.1300.10">
    <property type="entry name" value="Amidase signature (AS) domain"/>
    <property type="match status" value="2"/>
</dbReference>
<evidence type="ECO:0000313" key="2">
    <source>
        <dbReference type="EMBL" id="TGO47888.1"/>
    </source>
</evidence>
<evidence type="ECO:0000313" key="3">
    <source>
        <dbReference type="Proteomes" id="UP000297452"/>
    </source>
</evidence>
<organism evidence="2 3">
    <name type="scientific">Botryotinia narcissicola</name>
    <dbReference type="NCBI Taxonomy" id="278944"/>
    <lineage>
        <taxon>Eukaryota</taxon>
        <taxon>Fungi</taxon>
        <taxon>Dikarya</taxon>
        <taxon>Ascomycota</taxon>
        <taxon>Pezizomycotina</taxon>
        <taxon>Leotiomycetes</taxon>
        <taxon>Helotiales</taxon>
        <taxon>Sclerotiniaceae</taxon>
        <taxon>Botryotinia</taxon>
    </lineage>
</organism>
<dbReference type="GO" id="GO:0003824">
    <property type="term" value="F:catalytic activity"/>
    <property type="evidence" value="ECO:0007669"/>
    <property type="project" value="InterPro"/>
</dbReference>
<dbReference type="InterPro" id="IPR036928">
    <property type="entry name" value="AS_sf"/>
</dbReference>
<dbReference type="EMBL" id="PQXJ01000502">
    <property type="protein sequence ID" value="TGO47888.1"/>
    <property type="molecule type" value="Genomic_DNA"/>
</dbReference>
<dbReference type="STRING" id="278944.A0A4Z1HFL1"/>
<keyword evidence="3" id="KW-1185">Reference proteome</keyword>
<dbReference type="AlphaFoldDB" id="A0A4Z1HFL1"/>
<dbReference type="PANTHER" id="PTHR11895">
    <property type="entry name" value="TRANSAMIDASE"/>
    <property type="match status" value="1"/>
</dbReference>
<dbReference type="InterPro" id="IPR000120">
    <property type="entry name" value="Amidase"/>
</dbReference>
<dbReference type="InterPro" id="IPR023631">
    <property type="entry name" value="Amidase_dom"/>
</dbReference>